<evidence type="ECO:0000313" key="4">
    <source>
        <dbReference type="Proteomes" id="UP000306630"/>
    </source>
</evidence>
<dbReference type="InterPro" id="IPR041700">
    <property type="entry name" value="OMP_b-brl_3"/>
</dbReference>
<name>A0A4S2FNQ3_9BACT</name>
<feature type="domain" description="Outer membrane protein beta-barrel" evidence="2">
    <location>
        <begin position="373"/>
        <end position="710"/>
    </location>
</feature>
<dbReference type="Pfam" id="PF14905">
    <property type="entry name" value="OMP_b-brl_3"/>
    <property type="match status" value="1"/>
</dbReference>
<comment type="caution">
    <text evidence="3">The sequence shown here is derived from an EMBL/GenBank/DDBJ whole genome shotgun (WGS) entry which is preliminary data.</text>
</comment>
<evidence type="ECO:0000256" key="1">
    <source>
        <dbReference type="SAM" id="SignalP"/>
    </source>
</evidence>
<reference evidence="3 4" key="1">
    <citation type="submission" date="2019-04" db="EMBL/GenBank/DDBJ databases">
        <title>Microbes associate with the intestines of laboratory mice.</title>
        <authorList>
            <person name="Navarre W."/>
            <person name="Wong E."/>
            <person name="Huang K."/>
            <person name="Tropini C."/>
            <person name="Ng K."/>
            <person name="Yu B."/>
        </authorList>
    </citation>
    <scope>NUCLEOTIDE SEQUENCE [LARGE SCALE GENOMIC DNA]</scope>
    <source>
        <strain evidence="3 4">NM06_A21</strain>
    </source>
</reference>
<dbReference type="InterPro" id="IPR037066">
    <property type="entry name" value="Plug_dom_sf"/>
</dbReference>
<evidence type="ECO:0000313" key="3">
    <source>
        <dbReference type="EMBL" id="TGY70705.1"/>
    </source>
</evidence>
<evidence type="ECO:0000259" key="2">
    <source>
        <dbReference type="Pfam" id="PF14905"/>
    </source>
</evidence>
<dbReference type="AlphaFoldDB" id="A0A4S2FNQ3"/>
<dbReference type="EMBL" id="SRYD01000057">
    <property type="protein sequence ID" value="TGY70705.1"/>
    <property type="molecule type" value="Genomic_DNA"/>
</dbReference>
<dbReference type="RefSeq" id="WP_135993747.1">
    <property type="nucleotide sequence ID" value="NZ_CARMWJ010000043.1"/>
</dbReference>
<gene>
    <name evidence="3" type="ORF">E5333_12285</name>
</gene>
<dbReference type="SUPFAM" id="SSF56935">
    <property type="entry name" value="Porins"/>
    <property type="match status" value="1"/>
</dbReference>
<sequence>MSHPLRILVAMIFLLVATSNVSARTICGTVLSECDSTAVVGATCRLLADSKFISGTVSDISGAFTFDTDVSSNITLEIGMTGYTGATVIIDRGQGNINLGNLYLSEGVSLDEVTVTGKAMIDARGRTIVFPSKSDIKASSTSVGLFQKLPLAGLEADPINRSLKVDGAAPMILINGVPSTMADVNTLQPKDIEKIEYSRITPGRYADRGMNGLINITLRKRNDGGQIYAWGRSAVATAFVDGSVEASYHQGPSQFSLSWTPSWRNYQQVYDNSDEAYIGDNFRVDIKSHDRNPFNYFYNQLQTKYTYSPTESTTLAVTFSATPMTSKNRLVGYDDDSQLGACDKFSRSTSRDFAPSLDLFLRRDFNESNSLEAQVVGTISSSDYRRENRFIYDGDDEREYVMDADNRRRSLITEVSYTHTFGANTSLSGGVQNTMSHSTNRYLHTEYKPLLTENNNYVYADLGQRLGNVYLMASTGVKMFWVKNDMNRRHFIRNITTARASWNISQKWSMAASFIFTPDIPSLADLTDYPQQTSPYLVSNGNPSLKVSETLGYRIQATYQHDKLAMSLNLSMADINNCAISDVEYLGDMLFLSHPVNVPSRHMCKGSVNIKISDIQGFGARAYAGITHYENRMDGCRRRLTSIDGSVSLWWNKGPFTVSFWQKFPGKFLTGYRVSKDENNNSLSFSYKPDKHWNFDISWMYIFSKKGSQYPSWNYSPVNPYTTDRYIRNNANMVTLSVSYSADFGSIFRSGSRSLNNSDSGSSLRKM</sequence>
<dbReference type="SUPFAM" id="SSF49464">
    <property type="entry name" value="Carboxypeptidase regulatory domain-like"/>
    <property type="match status" value="1"/>
</dbReference>
<proteinExistence type="predicted"/>
<dbReference type="Gene3D" id="2.170.130.10">
    <property type="entry name" value="TonB-dependent receptor, plug domain"/>
    <property type="match status" value="1"/>
</dbReference>
<dbReference type="Proteomes" id="UP000306630">
    <property type="component" value="Unassembled WGS sequence"/>
</dbReference>
<organism evidence="3 4">
    <name type="scientific">Muribaculum intestinale</name>
    <dbReference type="NCBI Taxonomy" id="1796646"/>
    <lineage>
        <taxon>Bacteria</taxon>
        <taxon>Pseudomonadati</taxon>
        <taxon>Bacteroidota</taxon>
        <taxon>Bacteroidia</taxon>
        <taxon>Bacteroidales</taxon>
        <taxon>Muribaculaceae</taxon>
        <taxon>Muribaculum</taxon>
    </lineage>
</organism>
<accession>A0A4S2FNQ3</accession>
<keyword evidence="1" id="KW-0732">Signal</keyword>
<feature type="signal peptide" evidence="1">
    <location>
        <begin position="1"/>
        <end position="23"/>
    </location>
</feature>
<protein>
    <recommendedName>
        <fullName evidence="2">Outer membrane protein beta-barrel domain-containing protein</fullName>
    </recommendedName>
</protein>
<feature type="chain" id="PRO_5020527715" description="Outer membrane protein beta-barrel domain-containing protein" evidence="1">
    <location>
        <begin position="24"/>
        <end position="767"/>
    </location>
</feature>
<dbReference type="InterPro" id="IPR008969">
    <property type="entry name" value="CarboxyPept-like_regulatory"/>
</dbReference>